<evidence type="ECO:0000256" key="1">
    <source>
        <dbReference type="SAM" id="SignalP"/>
    </source>
</evidence>
<dbReference type="Gene3D" id="3.40.50.410">
    <property type="entry name" value="von Willebrand factor, type A domain"/>
    <property type="match status" value="1"/>
</dbReference>
<name>A0ABT2RLX7_9FIRM</name>
<dbReference type="InterPro" id="IPR002035">
    <property type="entry name" value="VWF_A"/>
</dbReference>
<dbReference type="InterPro" id="IPR036465">
    <property type="entry name" value="vWFA_dom_sf"/>
</dbReference>
<keyword evidence="4" id="KW-1185">Reference proteome</keyword>
<organism evidence="3 4">
    <name type="scientific">Dorea acetigenes</name>
    <dbReference type="NCBI Taxonomy" id="2981787"/>
    <lineage>
        <taxon>Bacteria</taxon>
        <taxon>Bacillati</taxon>
        <taxon>Bacillota</taxon>
        <taxon>Clostridia</taxon>
        <taxon>Lachnospirales</taxon>
        <taxon>Lachnospiraceae</taxon>
        <taxon>Dorea</taxon>
    </lineage>
</organism>
<feature type="signal peptide" evidence="1">
    <location>
        <begin position="1"/>
        <end position="30"/>
    </location>
</feature>
<dbReference type="Pfam" id="PF05738">
    <property type="entry name" value="Cna_B"/>
    <property type="match status" value="1"/>
</dbReference>
<dbReference type="Gene3D" id="2.60.40.1140">
    <property type="entry name" value="Collagen-binding surface protein Cna, B-type domain"/>
    <property type="match status" value="1"/>
</dbReference>
<protein>
    <submittedName>
        <fullName evidence="3">Cna B-type domain-containing protein</fullName>
    </submittedName>
</protein>
<dbReference type="RefSeq" id="WP_262575155.1">
    <property type="nucleotide sequence ID" value="NZ_JAOQJU010000006.1"/>
</dbReference>
<sequence length="1068" mass="120841">MNLFRRKRRFPALVMAAVMLLFTWDVPVEAEETEAVETEEMAEAEETVSYGSPENGEDYDFSGIAPLYEEAETADRYFGFAEENVFRAREITRRTDLAVHIRKRAEWTNQDTGDGEITLQYASNSGLVTGTKDMNIILLQDKSGSMDSNYGFRIQLEYEGLSASAYQSSEYYPIRNPYGWTEAADEMVDEIVENRNYVGNLNYTGEGFNGGYIHNGEMAYNSPCQVDAHYYLLAADDATSGNTKSTFIHGNNLYNISGTDYHHYRLLSSREEALGYLAAGRRVIRAKKYCDENGELHFADEYYYFLDISKIVTYHGKQYLSTIDTECEKNDRLSKSQDFMKKLTENMKNLNKNNQIAYIPFWGDVPQNGSWRNLSANGSNNGLIVDTYSPQISTKAGVGTYGFQPESKFGVILEQIQNPFTYNGTNWSAAFNQALVYLKQRNNLEKEKDTLLIFLTDGMPQGFAGKASDIHNPAINGQNQIKELKGLDGVRIYACGVCINQQDQTVTDRMNQVDSSGAATFARTTNQFNELMEAVEERIQEEYEEAIYGKDGFYMDQLSDEVSLDEKKLDSSWSVLEKEDAALVKGVPENVYREVADHPQVTHVYVRKTKTVYWYVKEMTNGSYDAEGHTFSFPVTYMGYDDSTAGNKKNIQTNQKQKFTYISSANENQVLEVATEVPNLVFSRQNPSISIEKKLEGSDFKKDQTFYFSCADTRQSYAVKDAVKTASVTVKAGETVGRTIINDMKPGTYYIYETDKEGKIISPEEKCVSMGQKKEIMTLEKNSEVPASATASDGSLLENRNNYLQISAVDAAVSFTNSYTSVIGEKMWDDGGSSKRPSKVVINLYCDGKKADSAEVSEKTGWKFGFNNLSVYDSQGKEHEYTVEEEPVDWYRTFVQYENRSGGKYAIITNRLEAGDLTVTKTIKSGEEDIWWAHGNPTFVIRVSGDGADGEHCTFYHTYEFTREYVQEHQKDGVVSLSYTFKDIPLSGQYKVEELCVSRYGPGWVKGNGENVTLREDTAGEEEGVFSKYAEVNLKERPEGTEVEFFNDKKNYGWYSHNAFVENQIHLQ</sequence>
<reference evidence="3 4" key="1">
    <citation type="journal article" date="2021" name="ISME Commun">
        <title>Automated analysis of genomic sequences facilitates high-throughput and comprehensive description of bacteria.</title>
        <authorList>
            <person name="Hitch T.C.A."/>
        </authorList>
    </citation>
    <scope>NUCLEOTIDE SEQUENCE [LARGE SCALE GENOMIC DNA]</scope>
    <source>
        <strain evidence="3 4">Sanger_03</strain>
    </source>
</reference>
<dbReference type="PROSITE" id="PS50234">
    <property type="entry name" value="VWFA"/>
    <property type="match status" value="1"/>
</dbReference>
<evidence type="ECO:0000313" key="4">
    <source>
        <dbReference type="Proteomes" id="UP001652431"/>
    </source>
</evidence>
<dbReference type="InterPro" id="IPR008454">
    <property type="entry name" value="Collagen-bd_Cna-like_B-typ_dom"/>
</dbReference>
<dbReference type="CDD" id="cd00222">
    <property type="entry name" value="CollagenBindB"/>
    <property type="match status" value="1"/>
</dbReference>
<feature type="domain" description="VWFA" evidence="2">
    <location>
        <begin position="301"/>
        <end position="539"/>
    </location>
</feature>
<gene>
    <name evidence="3" type="ORF">OCV99_07505</name>
</gene>
<evidence type="ECO:0000313" key="3">
    <source>
        <dbReference type="EMBL" id="MCU6686396.1"/>
    </source>
</evidence>
<keyword evidence="1" id="KW-0732">Signal</keyword>
<dbReference type="Proteomes" id="UP001652431">
    <property type="component" value="Unassembled WGS sequence"/>
</dbReference>
<proteinExistence type="predicted"/>
<comment type="caution">
    <text evidence="3">The sequence shown here is derived from an EMBL/GenBank/DDBJ whole genome shotgun (WGS) entry which is preliminary data.</text>
</comment>
<feature type="chain" id="PRO_5047293873" evidence="1">
    <location>
        <begin position="31"/>
        <end position="1068"/>
    </location>
</feature>
<dbReference type="EMBL" id="JAOQJU010000006">
    <property type="protein sequence ID" value="MCU6686396.1"/>
    <property type="molecule type" value="Genomic_DNA"/>
</dbReference>
<dbReference type="SUPFAM" id="SSF53300">
    <property type="entry name" value="vWA-like"/>
    <property type="match status" value="1"/>
</dbReference>
<dbReference type="SUPFAM" id="SSF49478">
    <property type="entry name" value="Cna protein B-type domain"/>
    <property type="match status" value="1"/>
</dbReference>
<evidence type="ECO:0000259" key="2">
    <source>
        <dbReference type="PROSITE" id="PS50234"/>
    </source>
</evidence>
<accession>A0ABT2RLX7</accession>